<keyword evidence="5" id="KW-0539">Nucleus</keyword>
<keyword evidence="8" id="KW-1185">Reference proteome</keyword>
<dbReference type="STRING" id="1160509.A0A3N4ICQ8"/>
<proteinExistence type="inferred from homology"/>
<keyword evidence="6" id="KW-0137">Centromere</keyword>
<dbReference type="PANTHER" id="PTHR48208:SF2">
    <property type="entry name" value="CENTROMERE PROTEIN I"/>
    <property type="match status" value="1"/>
</dbReference>
<dbReference type="EMBL" id="ML119662">
    <property type="protein sequence ID" value="RPA83902.1"/>
    <property type="molecule type" value="Genomic_DNA"/>
</dbReference>
<gene>
    <name evidence="7" type="ORF">BJ508DRAFT_236817</name>
</gene>
<comment type="subcellular location">
    <subcellularLocation>
        <location evidence="2">Chromosome</location>
        <location evidence="2">Centromere</location>
    </subcellularLocation>
    <subcellularLocation>
        <location evidence="1">Nucleus</location>
    </subcellularLocation>
</comment>
<reference evidence="7 8" key="1">
    <citation type="journal article" date="2018" name="Nat. Ecol. Evol.">
        <title>Pezizomycetes genomes reveal the molecular basis of ectomycorrhizal truffle lifestyle.</title>
        <authorList>
            <person name="Murat C."/>
            <person name="Payen T."/>
            <person name="Noel B."/>
            <person name="Kuo A."/>
            <person name="Morin E."/>
            <person name="Chen J."/>
            <person name="Kohler A."/>
            <person name="Krizsan K."/>
            <person name="Balestrini R."/>
            <person name="Da Silva C."/>
            <person name="Montanini B."/>
            <person name="Hainaut M."/>
            <person name="Levati E."/>
            <person name="Barry K.W."/>
            <person name="Belfiori B."/>
            <person name="Cichocki N."/>
            <person name="Clum A."/>
            <person name="Dockter R.B."/>
            <person name="Fauchery L."/>
            <person name="Guy J."/>
            <person name="Iotti M."/>
            <person name="Le Tacon F."/>
            <person name="Lindquist E.A."/>
            <person name="Lipzen A."/>
            <person name="Malagnac F."/>
            <person name="Mello A."/>
            <person name="Molinier V."/>
            <person name="Miyauchi S."/>
            <person name="Poulain J."/>
            <person name="Riccioni C."/>
            <person name="Rubini A."/>
            <person name="Sitrit Y."/>
            <person name="Splivallo R."/>
            <person name="Traeger S."/>
            <person name="Wang M."/>
            <person name="Zifcakova L."/>
            <person name="Wipf D."/>
            <person name="Zambonelli A."/>
            <person name="Paolocci F."/>
            <person name="Nowrousian M."/>
            <person name="Ottonello S."/>
            <person name="Baldrian P."/>
            <person name="Spatafora J.W."/>
            <person name="Henrissat B."/>
            <person name="Nagy L.G."/>
            <person name="Aury J.M."/>
            <person name="Wincker P."/>
            <person name="Grigoriev I.V."/>
            <person name="Bonfante P."/>
            <person name="Martin F.M."/>
        </authorList>
    </citation>
    <scope>NUCLEOTIDE SEQUENCE [LARGE SCALE GENOMIC DNA]</scope>
    <source>
        <strain evidence="7 8">RN42</strain>
    </source>
</reference>
<evidence type="ECO:0000256" key="1">
    <source>
        <dbReference type="ARBA" id="ARBA00004123"/>
    </source>
</evidence>
<evidence type="ECO:0000256" key="6">
    <source>
        <dbReference type="ARBA" id="ARBA00023328"/>
    </source>
</evidence>
<sequence length="734" mass="82730">MTVAPESESQIDRKLEGWLKIFEQAAQEKNTVGKDKLQDTVEELQEAAPVYGIPQDLLDRFLDVVAVNSRLDQGTVSKIIRVLHPRSKIGKSSLVRVVGSLGLGNIKPALPTQVLILRWLVMVYDFLDGYAVIDRLYGTLFSLLDMINLRPFLCHLLSLLTRRKHVRPFRIQYLLELRRNFGAEQPLLGLLHIFKAYYPDVIVGDIGRTKAGLFSHPNPDWLHTTKEIQSRYSAEASLDSSNDMAFRITRRLGEEGVKRRKTRHVALPQASTTGANEHSLTLDDVESAQDLAKTFYKLELPSQLAAALVDPLLQKLISLIPSETSQARINGWLSACLYNEFATPDRPFGRLKEADSGILLTNILRYGRYTKGLLPAVEQFLPELLAAWDGVSQRDLVLGLVSFISIRDFDDLLRTILRPLEQALLGKKESNTKDPLAAARLVVTYADLFRHWIVQYNEGHEEDSGTSKEDLSIAIRKFVQHAGLVCSDVLSEFEHSLLVSDAILCFFESAASTPIHNSLFRLVLPPDSVIFRMFFSNETSSLSRMCGLLERYKTIFSETDKDSQIETYPRSVKDTYNRYLVDVCNALVRNRIFLDAASDTTFNLYLSPYVPFIPLTHKLTEFQSEIVPALSTLATSRSLSLQSVFSISHSPNFATFSSAYFKALQKESRELQAVVKMYHRGPVTQRSLKQLCEESGKGDILSYKDFRIGFLKSLREGGMRGVTDFLFGTVVSVN</sequence>
<dbReference type="GO" id="GO:0034080">
    <property type="term" value="P:CENP-A containing chromatin assembly"/>
    <property type="evidence" value="ECO:0007669"/>
    <property type="project" value="TreeGrafter"/>
</dbReference>
<evidence type="ECO:0000313" key="7">
    <source>
        <dbReference type="EMBL" id="RPA83902.1"/>
    </source>
</evidence>
<dbReference type="InterPro" id="IPR012485">
    <property type="entry name" value="CENP-I"/>
</dbReference>
<dbReference type="Proteomes" id="UP000275078">
    <property type="component" value="Unassembled WGS sequence"/>
</dbReference>
<name>A0A3N4ICQ8_ASCIM</name>
<evidence type="ECO:0000313" key="8">
    <source>
        <dbReference type="Proteomes" id="UP000275078"/>
    </source>
</evidence>
<dbReference type="GO" id="GO:0005634">
    <property type="term" value="C:nucleus"/>
    <property type="evidence" value="ECO:0007669"/>
    <property type="project" value="UniProtKB-SubCell"/>
</dbReference>
<keyword evidence="4" id="KW-0158">Chromosome</keyword>
<evidence type="ECO:0000256" key="3">
    <source>
        <dbReference type="ARBA" id="ARBA00005470"/>
    </source>
</evidence>
<dbReference type="Pfam" id="PF07778">
    <property type="entry name" value="CENP-I"/>
    <property type="match status" value="1"/>
</dbReference>
<organism evidence="7 8">
    <name type="scientific">Ascobolus immersus RN42</name>
    <dbReference type="NCBI Taxonomy" id="1160509"/>
    <lineage>
        <taxon>Eukaryota</taxon>
        <taxon>Fungi</taxon>
        <taxon>Dikarya</taxon>
        <taxon>Ascomycota</taxon>
        <taxon>Pezizomycotina</taxon>
        <taxon>Pezizomycetes</taxon>
        <taxon>Pezizales</taxon>
        <taxon>Ascobolaceae</taxon>
        <taxon>Ascobolus</taxon>
    </lineage>
</organism>
<dbReference type="OrthoDB" id="6347512at2759"/>
<evidence type="ECO:0000256" key="2">
    <source>
        <dbReference type="ARBA" id="ARBA00004584"/>
    </source>
</evidence>
<comment type="similarity">
    <text evidence="3">Belongs to the CENP-I/CTF3 family.</text>
</comment>
<dbReference type="AlphaFoldDB" id="A0A3N4ICQ8"/>
<accession>A0A3N4ICQ8</accession>
<dbReference type="CDD" id="cd22647">
    <property type="entry name" value="CTF3_NTD_HEAT"/>
    <property type="match status" value="1"/>
</dbReference>
<evidence type="ECO:0000256" key="5">
    <source>
        <dbReference type="ARBA" id="ARBA00023242"/>
    </source>
</evidence>
<dbReference type="PANTHER" id="PTHR48208">
    <property type="entry name" value="CENTROMERE PROTEIN I"/>
    <property type="match status" value="1"/>
</dbReference>
<protein>
    <submittedName>
        <fullName evidence="7">Mis6-domain-containing protein</fullName>
    </submittedName>
</protein>
<dbReference type="GO" id="GO:0000070">
    <property type="term" value="P:mitotic sister chromatid segregation"/>
    <property type="evidence" value="ECO:0007669"/>
    <property type="project" value="TreeGrafter"/>
</dbReference>
<evidence type="ECO:0000256" key="4">
    <source>
        <dbReference type="ARBA" id="ARBA00022454"/>
    </source>
</evidence>
<dbReference type="GO" id="GO:0000939">
    <property type="term" value="C:inner kinetochore"/>
    <property type="evidence" value="ECO:0007669"/>
    <property type="project" value="TreeGrafter"/>
</dbReference>